<organism evidence="3 4">
    <name type="scientific">Micropruina glycogenica</name>
    <dbReference type="NCBI Taxonomy" id="75385"/>
    <lineage>
        <taxon>Bacteria</taxon>
        <taxon>Bacillati</taxon>
        <taxon>Actinomycetota</taxon>
        <taxon>Actinomycetes</taxon>
        <taxon>Propionibacteriales</taxon>
        <taxon>Nocardioidaceae</taxon>
        <taxon>Micropruina</taxon>
    </lineage>
</organism>
<name>A0A2N9JKN3_9ACTN</name>
<keyword evidence="1" id="KW-1133">Transmembrane helix</keyword>
<dbReference type="AlphaFoldDB" id="A0A2N9JKN3"/>
<evidence type="ECO:0000313" key="3">
    <source>
        <dbReference type="EMBL" id="SPD88118.1"/>
    </source>
</evidence>
<keyword evidence="1" id="KW-0472">Membrane</keyword>
<gene>
    <name evidence="3" type="ORF">MPLG2_3088</name>
</gene>
<evidence type="ECO:0000313" key="4">
    <source>
        <dbReference type="Proteomes" id="UP000238164"/>
    </source>
</evidence>
<dbReference type="Proteomes" id="UP000238164">
    <property type="component" value="Chromosome 1"/>
</dbReference>
<reference evidence="3 4" key="1">
    <citation type="submission" date="2018-02" db="EMBL/GenBank/DDBJ databases">
        <authorList>
            <person name="Cohen D.B."/>
            <person name="Kent A.D."/>
        </authorList>
    </citation>
    <scope>NUCLEOTIDE SEQUENCE [LARGE SCALE GENOMIC DNA]</scope>
    <source>
        <strain evidence="3">1</strain>
    </source>
</reference>
<evidence type="ECO:0000256" key="1">
    <source>
        <dbReference type="SAM" id="Phobius"/>
    </source>
</evidence>
<keyword evidence="4" id="KW-1185">Reference proteome</keyword>
<dbReference type="CDD" id="cd11614">
    <property type="entry name" value="SAF_CpaB_FlgA_like"/>
    <property type="match status" value="1"/>
</dbReference>
<dbReference type="RefSeq" id="WP_105186694.1">
    <property type="nucleotide sequence ID" value="NZ_BAAAGO010000006.1"/>
</dbReference>
<dbReference type="Pfam" id="PF08666">
    <property type="entry name" value="SAF"/>
    <property type="match status" value="1"/>
</dbReference>
<sequence>MSEPLATAATARPRRNLRWILVGVLAICLGGLGSAVLYSSVSNATAVLKVNRTVYRGEVIGAADLGPVSLGTHLGVETVPADQASELIGKTALVDLPSGSLLVPSSIGDPEVETGYSRLGLRLTPGQVPISALPSGTSVVLVPIAAANDGKESGASYRATISVAPSTLADGSTSLEVTVADADSDEVARLAAAGRLVVVKRAG</sequence>
<feature type="domain" description="SAF" evidence="2">
    <location>
        <begin position="46"/>
        <end position="105"/>
    </location>
</feature>
<dbReference type="KEGG" id="mgg:MPLG2_3088"/>
<proteinExistence type="predicted"/>
<keyword evidence="1" id="KW-0812">Transmembrane</keyword>
<evidence type="ECO:0000259" key="2">
    <source>
        <dbReference type="Pfam" id="PF08666"/>
    </source>
</evidence>
<dbReference type="InterPro" id="IPR013974">
    <property type="entry name" value="SAF"/>
</dbReference>
<protein>
    <recommendedName>
        <fullName evidence="2">SAF domain-containing protein</fullName>
    </recommendedName>
</protein>
<dbReference type="OrthoDB" id="3638307at2"/>
<accession>A0A2N9JKN3</accession>
<dbReference type="EMBL" id="LT985188">
    <property type="protein sequence ID" value="SPD88118.1"/>
    <property type="molecule type" value="Genomic_DNA"/>
</dbReference>
<feature type="transmembrane region" description="Helical" evidence="1">
    <location>
        <begin position="20"/>
        <end position="41"/>
    </location>
</feature>